<reference evidence="4" key="1">
    <citation type="submission" date="2017-02" db="UniProtKB">
        <authorList>
            <consortium name="WormBaseParasite"/>
        </authorList>
    </citation>
    <scope>IDENTIFICATION</scope>
</reference>
<gene>
    <name evidence="2" type="ORF">TTAC_LOCUS10485</name>
</gene>
<dbReference type="Proteomes" id="UP000274429">
    <property type="component" value="Unassembled WGS sequence"/>
</dbReference>
<evidence type="ECO:0000313" key="2">
    <source>
        <dbReference type="EMBL" id="VDM35465.1"/>
    </source>
</evidence>
<keyword evidence="1" id="KW-1133">Transmembrane helix</keyword>
<keyword evidence="3" id="KW-1185">Reference proteome</keyword>
<name>A0A0R3XAC5_HYDTA</name>
<reference evidence="2 3" key="2">
    <citation type="submission" date="2018-11" db="EMBL/GenBank/DDBJ databases">
        <authorList>
            <consortium name="Pathogen Informatics"/>
        </authorList>
    </citation>
    <scope>NUCLEOTIDE SEQUENCE [LARGE SCALE GENOMIC DNA]</scope>
</reference>
<dbReference type="AlphaFoldDB" id="A0A0R3XAC5"/>
<organism evidence="4">
    <name type="scientific">Hydatigena taeniaeformis</name>
    <name type="common">Feline tapeworm</name>
    <name type="synonym">Taenia taeniaeformis</name>
    <dbReference type="NCBI Taxonomy" id="6205"/>
    <lineage>
        <taxon>Eukaryota</taxon>
        <taxon>Metazoa</taxon>
        <taxon>Spiralia</taxon>
        <taxon>Lophotrochozoa</taxon>
        <taxon>Platyhelminthes</taxon>
        <taxon>Cestoda</taxon>
        <taxon>Eucestoda</taxon>
        <taxon>Cyclophyllidea</taxon>
        <taxon>Taeniidae</taxon>
        <taxon>Hydatigera</taxon>
    </lineage>
</organism>
<evidence type="ECO:0000313" key="4">
    <source>
        <dbReference type="WBParaSite" id="TTAC_0001050201-mRNA-1"/>
    </source>
</evidence>
<feature type="transmembrane region" description="Helical" evidence="1">
    <location>
        <begin position="66"/>
        <end position="85"/>
    </location>
</feature>
<accession>A0A0R3XAC5</accession>
<protein>
    <submittedName>
        <fullName evidence="2 4">Uncharacterized protein</fullName>
    </submittedName>
</protein>
<sequence>METGNFFVNRGSLPSYSQAILIQNDPPIHRRTNAWRFSDAPRHSPANISPTQQNSTHLAATYSSSALFSILTIFSCSCFLVFFLFF</sequence>
<evidence type="ECO:0000313" key="3">
    <source>
        <dbReference type="Proteomes" id="UP000274429"/>
    </source>
</evidence>
<keyword evidence="1" id="KW-0472">Membrane</keyword>
<keyword evidence="1" id="KW-0812">Transmembrane</keyword>
<evidence type="ECO:0000256" key="1">
    <source>
        <dbReference type="SAM" id="Phobius"/>
    </source>
</evidence>
<proteinExistence type="predicted"/>
<dbReference type="WBParaSite" id="TTAC_0001050201-mRNA-1">
    <property type="protein sequence ID" value="TTAC_0001050201-mRNA-1"/>
    <property type="gene ID" value="TTAC_0001050201"/>
</dbReference>
<dbReference type="EMBL" id="UYWX01021755">
    <property type="protein sequence ID" value="VDM35465.1"/>
    <property type="molecule type" value="Genomic_DNA"/>
</dbReference>